<evidence type="ECO:0000256" key="1">
    <source>
        <dbReference type="ARBA" id="ARBA00022679"/>
    </source>
</evidence>
<reference evidence="4 5" key="1">
    <citation type="submission" date="2023-10" db="EMBL/GenBank/DDBJ databases">
        <title>Roseovarius strain S88 nov., isolated from a marine algae.</title>
        <authorList>
            <person name="Lee M.W."/>
            <person name="Lee J.K."/>
            <person name="Kim J.M."/>
            <person name="Choi D.G."/>
            <person name="Baek J.H."/>
            <person name="Bayburt H."/>
            <person name="Jung J.J."/>
            <person name="Han D.M."/>
            <person name="Jeon C.O."/>
        </authorList>
    </citation>
    <scope>NUCLEOTIDE SEQUENCE [LARGE SCALE GENOMIC DNA]</scope>
    <source>
        <strain evidence="4 5">S88</strain>
    </source>
</reference>
<dbReference type="Proteomes" id="UP001364156">
    <property type="component" value="Chromosome"/>
</dbReference>
<dbReference type="InterPro" id="IPR050832">
    <property type="entry name" value="Bact_Acetyltransf"/>
</dbReference>
<accession>A0ABZ2HCJ3</accession>
<name>A0ABZ2HCJ3_9RHOB</name>
<dbReference type="EMBL" id="CP146069">
    <property type="protein sequence ID" value="WWR45175.1"/>
    <property type="molecule type" value="Genomic_DNA"/>
</dbReference>
<dbReference type="RefSeq" id="WP_338548095.1">
    <property type="nucleotide sequence ID" value="NZ_CP146069.1"/>
</dbReference>
<keyword evidence="5" id="KW-1185">Reference proteome</keyword>
<evidence type="ECO:0000313" key="4">
    <source>
        <dbReference type="EMBL" id="WWR45175.1"/>
    </source>
</evidence>
<dbReference type="InterPro" id="IPR016181">
    <property type="entry name" value="Acyl_CoA_acyltransferase"/>
</dbReference>
<dbReference type="PANTHER" id="PTHR43877">
    <property type="entry name" value="AMINOALKYLPHOSPHONATE N-ACETYLTRANSFERASE-RELATED-RELATED"/>
    <property type="match status" value="1"/>
</dbReference>
<dbReference type="InterPro" id="IPR000182">
    <property type="entry name" value="GNAT_dom"/>
</dbReference>
<sequence>MTVHITVARADHIHQIANIWHRGWHDAHDGIVPDTLHRLRTEESFLTRSKDRVQDTLVAISNQGVIGFAMNQQDELNQMYVSEQARGTGVAHALIEAAEAHLREAGYSCAWLACAMGNERAMRFYEKCGWTNQGRRPVEVDTQDGPFTLDVWRYEKRLA</sequence>
<evidence type="ECO:0000313" key="5">
    <source>
        <dbReference type="Proteomes" id="UP001364156"/>
    </source>
</evidence>
<dbReference type="CDD" id="cd04301">
    <property type="entry name" value="NAT_SF"/>
    <property type="match status" value="1"/>
</dbReference>
<dbReference type="SUPFAM" id="SSF55729">
    <property type="entry name" value="Acyl-CoA N-acyltransferases (Nat)"/>
    <property type="match status" value="1"/>
</dbReference>
<evidence type="ECO:0000256" key="2">
    <source>
        <dbReference type="ARBA" id="ARBA00023315"/>
    </source>
</evidence>
<dbReference type="PROSITE" id="PS51186">
    <property type="entry name" value="GNAT"/>
    <property type="match status" value="1"/>
</dbReference>
<dbReference type="PANTHER" id="PTHR43877:SF2">
    <property type="entry name" value="AMINOALKYLPHOSPHONATE N-ACETYLTRANSFERASE-RELATED"/>
    <property type="match status" value="1"/>
</dbReference>
<feature type="domain" description="N-acetyltransferase" evidence="3">
    <location>
        <begin position="3"/>
        <end position="159"/>
    </location>
</feature>
<keyword evidence="2" id="KW-0012">Acyltransferase</keyword>
<dbReference type="Gene3D" id="3.40.630.30">
    <property type="match status" value="1"/>
</dbReference>
<protein>
    <submittedName>
        <fullName evidence="4">GNAT family N-acetyltransferase</fullName>
    </submittedName>
</protein>
<organism evidence="4 5">
    <name type="scientific">Roseovarius phycicola</name>
    <dbReference type="NCBI Taxonomy" id="3080976"/>
    <lineage>
        <taxon>Bacteria</taxon>
        <taxon>Pseudomonadati</taxon>
        <taxon>Pseudomonadota</taxon>
        <taxon>Alphaproteobacteria</taxon>
        <taxon>Rhodobacterales</taxon>
        <taxon>Roseobacteraceae</taxon>
        <taxon>Roseovarius</taxon>
    </lineage>
</organism>
<keyword evidence="1" id="KW-0808">Transferase</keyword>
<proteinExistence type="predicted"/>
<dbReference type="Pfam" id="PF00583">
    <property type="entry name" value="Acetyltransf_1"/>
    <property type="match status" value="1"/>
</dbReference>
<gene>
    <name evidence="4" type="ORF">RZ517_10135</name>
</gene>
<evidence type="ECO:0000259" key="3">
    <source>
        <dbReference type="PROSITE" id="PS51186"/>
    </source>
</evidence>